<dbReference type="InterPro" id="IPR011059">
    <property type="entry name" value="Metal-dep_hydrolase_composite"/>
</dbReference>
<protein>
    <recommendedName>
        <fullName evidence="2">Amidohydrolase 3 domain-containing protein</fullName>
    </recommendedName>
</protein>
<evidence type="ECO:0000313" key="4">
    <source>
        <dbReference type="Proteomes" id="UP000077202"/>
    </source>
</evidence>
<proteinExistence type="predicted"/>
<dbReference type="Gene3D" id="2.30.40.10">
    <property type="entry name" value="Urease, subunit C, domain 1"/>
    <property type="match status" value="1"/>
</dbReference>
<dbReference type="EMBL" id="LVLJ01001331">
    <property type="protein sequence ID" value="OAE30428.1"/>
    <property type="molecule type" value="Genomic_DNA"/>
</dbReference>
<dbReference type="Gene3D" id="3.10.310.70">
    <property type="match status" value="1"/>
</dbReference>
<dbReference type="InterPro" id="IPR032466">
    <property type="entry name" value="Metal_Hydrolase"/>
</dbReference>
<dbReference type="GO" id="GO:0016810">
    <property type="term" value="F:hydrolase activity, acting on carbon-nitrogen (but not peptide) bonds"/>
    <property type="evidence" value="ECO:0007669"/>
    <property type="project" value="InterPro"/>
</dbReference>
<gene>
    <name evidence="3" type="ORF">AXG93_2121s1010</name>
</gene>
<evidence type="ECO:0000313" key="3">
    <source>
        <dbReference type="EMBL" id="OAE30428.1"/>
    </source>
</evidence>
<keyword evidence="1" id="KW-0472">Membrane</keyword>
<evidence type="ECO:0000259" key="2">
    <source>
        <dbReference type="Pfam" id="PF07969"/>
    </source>
</evidence>
<dbReference type="SUPFAM" id="SSF51338">
    <property type="entry name" value="Composite domain of metallo-dependent hydrolases"/>
    <property type="match status" value="1"/>
</dbReference>
<dbReference type="PANTHER" id="PTHR22642:SF2">
    <property type="entry name" value="PROTEIN LONG AFTER FAR-RED 3"/>
    <property type="match status" value="1"/>
</dbReference>
<keyword evidence="1" id="KW-1133">Transmembrane helix</keyword>
<accession>A0A176WB52</accession>
<dbReference type="Gene3D" id="3.20.20.140">
    <property type="entry name" value="Metal-dependent hydrolases"/>
    <property type="match status" value="1"/>
</dbReference>
<sequence length="628" mass="67841">MGRKQRRLCLGLRFLVMIPIFIVLAPAPSSFSWSSYHAMVNSLTGATTAETIATNGVIWTGDSSLPWATSLAISRGRILSVGSLREVQRNAGSETQYVDLGGKFVAPGFVDSHVHFIPSGIKARKGIGLQQCNWLEVDDVDVEEVVEKLYSCPAVNDAGRTMKLTKKGSWIIGDNWNHHNWGGDLPQASWIDSVTPDNPVWMVRMDGHMGFANSRALAEAGIDTNVPDPEGGIIVKDNEGGLSGVLSESAMALITRILPQPSLADRRDGLLRACTHALSRGITSVVDFGAYIPGVPAEQSWNDLRDVYLWADSKAKLSVRVSAFLPLQTWARLAGRVAEKGRILSQWLRIGGVKAFADGSLGSSSALFHEPYADDPSNHGVFVVDPEWLLKAIIDADKAGLQIAVHVIGDAAVDHLLSVVEIMNATNGPRDRRFRLEHVQHMTTGGPARVASSGVIASVQARHLLSGFPCMKEQPLIMWLNRPMHLLDDAIYVKQKLGEERGAKGSYLFNSLLTNGTILALGSDWNVAPLDALGGIQAAVRRIPKGWTVPFIDSEIIPVEAALKGYTVNAAHAAFMDEDVGSLAVGKLADFVVLSENLLMSTAETMPKVMATYVGGVQVYARDDLADS</sequence>
<dbReference type="Pfam" id="PF07969">
    <property type="entry name" value="Amidohydro_3"/>
    <property type="match status" value="1"/>
</dbReference>
<keyword evidence="1" id="KW-0812">Transmembrane</keyword>
<dbReference type="InterPro" id="IPR013108">
    <property type="entry name" value="Amidohydro_3"/>
</dbReference>
<organism evidence="3 4">
    <name type="scientific">Marchantia polymorpha subsp. ruderalis</name>
    <dbReference type="NCBI Taxonomy" id="1480154"/>
    <lineage>
        <taxon>Eukaryota</taxon>
        <taxon>Viridiplantae</taxon>
        <taxon>Streptophyta</taxon>
        <taxon>Embryophyta</taxon>
        <taxon>Marchantiophyta</taxon>
        <taxon>Marchantiopsida</taxon>
        <taxon>Marchantiidae</taxon>
        <taxon>Marchantiales</taxon>
        <taxon>Marchantiaceae</taxon>
        <taxon>Marchantia</taxon>
    </lineage>
</organism>
<dbReference type="CDD" id="cd01300">
    <property type="entry name" value="YtcJ_like"/>
    <property type="match status" value="1"/>
</dbReference>
<feature type="domain" description="Amidohydrolase 3" evidence="2">
    <location>
        <begin position="97"/>
        <end position="620"/>
    </location>
</feature>
<dbReference type="Proteomes" id="UP000077202">
    <property type="component" value="Unassembled WGS sequence"/>
</dbReference>
<dbReference type="SUPFAM" id="SSF51556">
    <property type="entry name" value="Metallo-dependent hydrolases"/>
    <property type="match status" value="1"/>
</dbReference>
<feature type="transmembrane region" description="Helical" evidence="1">
    <location>
        <begin position="12"/>
        <end position="33"/>
    </location>
</feature>
<evidence type="ECO:0000256" key="1">
    <source>
        <dbReference type="SAM" id="Phobius"/>
    </source>
</evidence>
<name>A0A176WB52_MARPO</name>
<reference evidence="3" key="1">
    <citation type="submission" date="2016-03" db="EMBL/GenBank/DDBJ databases">
        <title>Mechanisms controlling the formation of the plant cell surface in tip-growing cells are functionally conserved among land plants.</title>
        <authorList>
            <person name="Honkanen S."/>
            <person name="Jones V.A."/>
            <person name="Morieri G."/>
            <person name="Champion C."/>
            <person name="Hetherington A.J."/>
            <person name="Kelly S."/>
            <person name="Saint-Marcoux D."/>
            <person name="Proust H."/>
            <person name="Prescott H."/>
            <person name="Dolan L."/>
        </authorList>
    </citation>
    <scope>NUCLEOTIDE SEQUENCE [LARGE SCALE GENOMIC DNA]</scope>
    <source>
        <tissue evidence="3">Whole gametophyte</tissue>
    </source>
</reference>
<dbReference type="AlphaFoldDB" id="A0A176WB52"/>
<dbReference type="PANTHER" id="PTHR22642">
    <property type="entry name" value="IMIDAZOLONEPROPIONASE"/>
    <property type="match status" value="1"/>
</dbReference>
<comment type="caution">
    <text evidence="3">The sequence shown here is derived from an EMBL/GenBank/DDBJ whole genome shotgun (WGS) entry which is preliminary data.</text>
</comment>
<keyword evidence="4" id="KW-1185">Reference proteome</keyword>
<dbReference type="InterPro" id="IPR033932">
    <property type="entry name" value="YtcJ-like"/>
</dbReference>